<keyword evidence="3" id="KW-1185">Reference proteome</keyword>
<feature type="compositionally biased region" description="Polar residues" evidence="1">
    <location>
        <begin position="441"/>
        <end position="453"/>
    </location>
</feature>
<proteinExistence type="predicted"/>
<name>A0A836CGG0_9STRA</name>
<evidence type="ECO:0000313" key="3">
    <source>
        <dbReference type="Proteomes" id="UP000664859"/>
    </source>
</evidence>
<feature type="compositionally biased region" description="Gly residues" evidence="1">
    <location>
        <begin position="454"/>
        <end position="465"/>
    </location>
</feature>
<sequence>MRTSQEQHETERFRDFDRQLRKPLLRSHPSQLARTEGKPSTKYPKTYLVASRRQQCQLQQQLRRDSARTALPESLQALLQRQRSNGKWDPCDEITQLTNCCRLQPPEGYSYDWRWATALACVVLKRHPQYFEQLQEAYDRAVQWLEGHQLPLAEAHRRLPPTDSELYYTIPTGAIEKGNWREWTQLLLDTSGYTGFTAKEDAIDGMPEPRRKRLPGIVIDPAAADREQLQGLKLELLDAKCKVQHSFHKGERVECRWRRRDRLCRPQLERSWHTAVVTRTYEDGSADVTFDELRWEGEAERRVANCHLRKCCDSRGVGAAGSRGSSSAAASRSSHGDARGAAVAASKRQPQQHTTLGAETQEVFSSAASVLRHSWSAPLTLQQELARLQHVRQRRARPRPEFQVRSAAAAASAAGRQRSQRCHSPERKSRRAKADPPPPTTLLQLSACGTQQDSGGGGGGGGDDGGAALAEAEGRAVSAILAYESCLSAVRECLAETLAAASAPPPQSYTAQAARFERLRAMLGAGHTAQPGHSDWRQRDAPGLLLATVAAVEARRFRALARRFINTFGHKMYDPCLSTISSLNDIFVRYRALCLHHVW</sequence>
<feature type="region of interest" description="Disordered" evidence="1">
    <location>
        <begin position="391"/>
        <end position="466"/>
    </location>
</feature>
<comment type="caution">
    <text evidence="2">The sequence shown here is derived from an EMBL/GenBank/DDBJ whole genome shotgun (WGS) entry which is preliminary data.</text>
</comment>
<accession>A0A836CGG0</accession>
<reference evidence="2" key="1">
    <citation type="submission" date="2021-02" db="EMBL/GenBank/DDBJ databases">
        <title>First Annotated Genome of the Yellow-green Alga Tribonema minus.</title>
        <authorList>
            <person name="Mahan K.M."/>
        </authorList>
    </citation>
    <scope>NUCLEOTIDE SEQUENCE</scope>
    <source>
        <strain evidence="2">UTEX B ZZ1240</strain>
    </source>
</reference>
<dbReference type="Proteomes" id="UP000664859">
    <property type="component" value="Unassembled WGS sequence"/>
</dbReference>
<dbReference type="EMBL" id="JAFCMP010000124">
    <property type="protein sequence ID" value="KAG5185635.1"/>
    <property type="molecule type" value="Genomic_DNA"/>
</dbReference>
<protein>
    <submittedName>
        <fullName evidence="2">Uncharacterized protein</fullName>
    </submittedName>
</protein>
<gene>
    <name evidence="2" type="ORF">JKP88DRAFT_311346</name>
</gene>
<organism evidence="2 3">
    <name type="scientific">Tribonema minus</name>
    <dbReference type="NCBI Taxonomy" id="303371"/>
    <lineage>
        <taxon>Eukaryota</taxon>
        <taxon>Sar</taxon>
        <taxon>Stramenopiles</taxon>
        <taxon>Ochrophyta</taxon>
        <taxon>PX clade</taxon>
        <taxon>Xanthophyceae</taxon>
        <taxon>Tribonematales</taxon>
        <taxon>Tribonemataceae</taxon>
        <taxon>Tribonema</taxon>
    </lineage>
</organism>
<dbReference type="SUPFAM" id="SSF81853">
    <property type="entry name" value="Family 10 polysaccharide lyase"/>
    <property type="match status" value="1"/>
</dbReference>
<dbReference type="AlphaFoldDB" id="A0A836CGG0"/>
<feature type="compositionally biased region" description="Polar residues" evidence="1">
    <location>
        <begin position="348"/>
        <end position="358"/>
    </location>
</feature>
<feature type="region of interest" description="Disordered" evidence="1">
    <location>
        <begin position="1"/>
        <end position="42"/>
    </location>
</feature>
<feature type="compositionally biased region" description="Low complexity" evidence="1">
    <location>
        <begin position="316"/>
        <end position="333"/>
    </location>
</feature>
<feature type="region of interest" description="Disordered" evidence="1">
    <location>
        <begin position="316"/>
        <end position="358"/>
    </location>
</feature>
<evidence type="ECO:0000256" key="1">
    <source>
        <dbReference type="SAM" id="MobiDB-lite"/>
    </source>
</evidence>
<evidence type="ECO:0000313" key="2">
    <source>
        <dbReference type="EMBL" id="KAG5185635.1"/>
    </source>
</evidence>
<dbReference type="Gene3D" id="2.30.30.140">
    <property type="match status" value="1"/>
</dbReference>
<feature type="compositionally biased region" description="Basic and acidic residues" evidence="1">
    <location>
        <begin position="1"/>
        <end position="20"/>
    </location>
</feature>